<name>A0A4Z2JCA4_9TELE</name>
<proteinExistence type="predicted"/>
<gene>
    <name evidence="1" type="ORF">EYF80_001813</name>
</gene>
<comment type="caution">
    <text evidence="1">The sequence shown here is derived from an EMBL/GenBank/DDBJ whole genome shotgun (WGS) entry which is preliminary data.</text>
</comment>
<dbReference type="EMBL" id="SRLO01000008">
    <property type="protein sequence ID" value="TNN87849.1"/>
    <property type="molecule type" value="Genomic_DNA"/>
</dbReference>
<reference evidence="1 2" key="1">
    <citation type="submission" date="2019-03" db="EMBL/GenBank/DDBJ databases">
        <title>First draft genome of Liparis tanakae, snailfish: a comprehensive survey of snailfish specific genes.</title>
        <authorList>
            <person name="Kim W."/>
            <person name="Song I."/>
            <person name="Jeong J.-H."/>
            <person name="Kim D."/>
            <person name="Kim S."/>
            <person name="Ryu S."/>
            <person name="Song J.Y."/>
            <person name="Lee S.K."/>
        </authorList>
    </citation>
    <scope>NUCLEOTIDE SEQUENCE [LARGE SCALE GENOMIC DNA]</scope>
    <source>
        <tissue evidence="1">Muscle</tissue>
    </source>
</reference>
<organism evidence="1 2">
    <name type="scientific">Liparis tanakae</name>
    <name type="common">Tanaka's snailfish</name>
    <dbReference type="NCBI Taxonomy" id="230148"/>
    <lineage>
        <taxon>Eukaryota</taxon>
        <taxon>Metazoa</taxon>
        <taxon>Chordata</taxon>
        <taxon>Craniata</taxon>
        <taxon>Vertebrata</taxon>
        <taxon>Euteleostomi</taxon>
        <taxon>Actinopterygii</taxon>
        <taxon>Neopterygii</taxon>
        <taxon>Teleostei</taxon>
        <taxon>Neoteleostei</taxon>
        <taxon>Acanthomorphata</taxon>
        <taxon>Eupercaria</taxon>
        <taxon>Perciformes</taxon>
        <taxon>Cottioidei</taxon>
        <taxon>Cottales</taxon>
        <taxon>Liparidae</taxon>
        <taxon>Liparis</taxon>
    </lineage>
</organism>
<evidence type="ECO:0000313" key="2">
    <source>
        <dbReference type="Proteomes" id="UP000314294"/>
    </source>
</evidence>
<dbReference type="Proteomes" id="UP000314294">
    <property type="component" value="Unassembled WGS sequence"/>
</dbReference>
<evidence type="ECO:0000313" key="1">
    <source>
        <dbReference type="EMBL" id="TNN87849.1"/>
    </source>
</evidence>
<protein>
    <submittedName>
        <fullName evidence="1">Uncharacterized protein</fullName>
    </submittedName>
</protein>
<accession>A0A4Z2JCA4</accession>
<sequence>MSTVNQLISNANESAHIKRCHESVAESLSLGREALKLNNSSVESHEERPVHLDWEAVCSQALVSSQGIIHRNMGNT</sequence>
<dbReference type="AlphaFoldDB" id="A0A4Z2JCA4"/>
<keyword evidence="2" id="KW-1185">Reference proteome</keyword>